<evidence type="ECO:0000313" key="3">
    <source>
        <dbReference type="EMBL" id="KAF8891139.1"/>
    </source>
</evidence>
<dbReference type="EMBL" id="JADNYJ010000073">
    <property type="protein sequence ID" value="KAF8891139.1"/>
    <property type="molecule type" value="Genomic_DNA"/>
</dbReference>
<keyword evidence="1" id="KW-0175">Coiled coil</keyword>
<accession>A0A9P5NJ17</accession>
<comment type="caution">
    <text evidence="3">The sequence shown here is derived from an EMBL/GenBank/DDBJ whole genome shotgun (WGS) entry which is preliminary data.</text>
</comment>
<proteinExistence type="predicted"/>
<feature type="coiled-coil region" evidence="1">
    <location>
        <begin position="209"/>
        <end position="243"/>
    </location>
</feature>
<dbReference type="OrthoDB" id="8954335at2759"/>
<protein>
    <recommendedName>
        <fullName evidence="5">AIG1-type G domain-containing protein</fullName>
    </recommendedName>
</protein>
<dbReference type="Gene3D" id="3.40.50.300">
    <property type="entry name" value="P-loop containing nucleotide triphosphate hydrolases"/>
    <property type="match status" value="1"/>
</dbReference>
<feature type="compositionally biased region" description="Basic and acidic residues" evidence="2">
    <location>
        <begin position="283"/>
        <end position="303"/>
    </location>
</feature>
<keyword evidence="4" id="KW-1185">Reference proteome</keyword>
<dbReference type="Proteomes" id="UP000724874">
    <property type="component" value="Unassembled WGS sequence"/>
</dbReference>
<dbReference type="InterPro" id="IPR027417">
    <property type="entry name" value="P-loop_NTPase"/>
</dbReference>
<evidence type="ECO:0000313" key="4">
    <source>
        <dbReference type="Proteomes" id="UP000724874"/>
    </source>
</evidence>
<gene>
    <name evidence="3" type="ORF">CPB84DRAFT_1784511</name>
</gene>
<evidence type="ECO:0000256" key="2">
    <source>
        <dbReference type="SAM" id="MobiDB-lite"/>
    </source>
</evidence>
<dbReference type="SUPFAM" id="SSF52540">
    <property type="entry name" value="P-loop containing nucleoside triphosphate hydrolases"/>
    <property type="match status" value="1"/>
</dbReference>
<feature type="region of interest" description="Disordered" evidence="2">
    <location>
        <begin position="276"/>
        <end position="309"/>
    </location>
</feature>
<reference evidence="3" key="1">
    <citation type="submission" date="2020-11" db="EMBL/GenBank/DDBJ databases">
        <authorList>
            <consortium name="DOE Joint Genome Institute"/>
            <person name="Ahrendt S."/>
            <person name="Riley R."/>
            <person name="Andreopoulos W."/>
            <person name="LaButti K."/>
            <person name="Pangilinan J."/>
            <person name="Ruiz-duenas F.J."/>
            <person name="Barrasa J.M."/>
            <person name="Sanchez-Garcia M."/>
            <person name="Camarero S."/>
            <person name="Miyauchi S."/>
            <person name="Serrano A."/>
            <person name="Linde D."/>
            <person name="Babiker R."/>
            <person name="Drula E."/>
            <person name="Ayuso-Fernandez I."/>
            <person name="Pacheco R."/>
            <person name="Padilla G."/>
            <person name="Ferreira P."/>
            <person name="Barriuso J."/>
            <person name="Kellner H."/>
            <person name="Castanera R."/>
            <person name="Alfaro M."/>
            <person name="Ramirez L."/>
            <person name="Pisabarro A.G."/>
            <person name="Kuo A."/>
            <person name="Tritt A."/>
            <person name="Lipzen A."/>
            <person name="He G."/>
            <person name="Yan M."/>
            <person name="Ng V."/>
            <person name="Cullen D."/>
            <person name="Martin F."/>
            <person name="Rosso M.-N."/>
            <person name="Henrissat B."/>
            <person name="Hibbett D."/>
            <person name="Martinez A.T."/>
            <person name="Grigoriev I.V."/>
        </authorList>
    </citation>
    <scope>NUCLEOTIDE SEQUENCE</scope>
    <source>
        <strain evidence="3">AH 44721</strain>
    </source>
</reference>
<evidence type="ECO:0000256" key="1">
    <source>
        <dbReference type="SAM" id="Coils"/>
    </source>
</evidence>
<organism evidence="3 4">
    <name type="scientific">Gymnopilus junonius</name>
    <name type="common">Spectacular rustgill mushroom</name>
    <name type="synonym">Gymnopilus spectabilis subsp. junonius</name>
    <dbReference type="NCBI Taxonomy" id="109634"/>
    <lineage>
        <taxon>Eukaryota</taxon>
        <taxon>Fungi</taxon>
        <taxon>Dikarya</taxon>
        <taxon>Basidiomycota</taxon>
        <taxon>Agaricomycotina</taxon>
        <taxon>Agaricomycetes</taxon>
        <taxon>Agaricomycetidae</taxon>
        <taxon>Agaricales</taxon>
        <taxon>Agaricineae</taxon>
        <taxon>Hymenogastraceae</taxon>
        <taxon>Gymnopilus</taxon>
    </lineage>
</organism>
<name>A0A9P5NJ17_GYMJU</name>
<evidence type="ECO:0008006" key="5">
    <source>
        <dbReference type="Google" id="ProtNLM"/>
    </source>
</evidence>
<sequence length="309" mass="34900">MIDLLSSEKEKRASSGLQSYTRQVSTVRVAVPKENANEVVQEVVLVDTPGFDDTYNTDMETLEVISKWLRKSNKSGSKLSGIVYLQRITDNRLSEAVHRNLHIFSELCGPDAFKHIVLVTTMWDEIQSTEEGAAREAVFKRTLWADMIQKGASVTRFLGTSNDAWQVIEKVLKASQQEQVVLHLQRELVDGKKRLRETKAAQAIYTPLDAEQSNELKSVEELKQDFEDNKRQAMALLESLKSSSGIHSSIRHKFVFIIHNLHFKLPNVLFLNKSSNNSAPGEVPDKAEVAKTRNSDAENKEMPNKSFQS</sequence>
<dbReference type="AlphaFoldDB" id="A0A9P5NJ17"/>